<comment type="caution">
    <text evidence="1">The sequence shown here is derived from an EMBL/GenBank/DDBJ whole genome shotgun (WGS) entry which is preliminary data.</text>
</comment>
<evidence type="ECO:0000313" key="1">
    <source>
        <dbReference type="EMBL" id="OEV09247.1"/>
    </source>
</evidence>
<name>A0A1E7KZ69_9ACTN</name>
<dbReference type="EMBL" id="LJGW01000377">
    <property type="protein sequence ID" value="OEV09247.1"/>
    <property type="molecule type" value="Genomic_DNA"/>
</dbReference>
<gene>
    <name evidence="1" type="ORF">AN218_22550</name>
</gene>
<protein>
    <submittedName>
        <fullName evidence="1">Uncharacterized protein</fullName>
    </submittedName>
</protein>
<organism evidence="1 2">
    <name type="scientific">Streptomyces nanshensis</name>
    <dbReference type="NCBI Taxonomy" id="518642"/>
    <lineage>
        <taxon>Bacteria</taxon>
        <taxon>Bacillati</taxon>
        <taxon>Actinomycetota</taxon>
        <taxon>Actinomycetes</taxon>
        <taxon>Kitasatosporales</taxon>
        <taxon>Streptomycetaceae</taxon>
        <taxon>Streptomyces</taxon>
    </lineage>
</organism>
<dbReference type="AlphaFoldDB" id="A0A1E7KZ69"/>
<sequence>MRRITVWHNTHPDNLGYRSDHPMLRVFSYTTASAGPAEDELWRAVTLFNADEDMLSGDDWKIAAAYRFDHLRSFSRGDGFSVLEHGAGAEEFWISNGLALLRQPGPFPVLAVQAVRGSYLLGRRISYMIPALDRRVREGTFEIGGEGDVSPQQAIAVHHGLAPEDVVIISAPA</sequence>
<keyword evidence="2" id="KW-1185">Reference proteome</keyword>
<accession>A0A1E7KZ69</accession>
<proteinExistence type="predicted"/>
<dbReference type="Proteomes" id="UP000176005">
    <property type="component" value="Unassembled WGS sequence"/>
</dbReference>
<dbReference type="RefSeq" id="WP_070018721.1">
    <property type="nucleotide sequence ID" value="NZ_LJGW01000377.1"/>
</dbReference>
<reference evidence="1 2" key="1">
    <citation type="journal article" date="2016" name="Front. Microbiol.">
        <title>Comparative Genomics Analysis of Streptomyces Species Reveals Their Adaptation to the Marine Environment and Their Diversity at the Genomic Level.</title>
        <authorList>
            <person name="Tian X."/>
            <person name="Zhang Z."/>
            <person name="Yang T."/>
            <person name="Chen M."/>
            <person name="Li J."/>
            <person name="Chen F."/>
            <person name="Yang J."/>
            <person name="Li W."/>
            <person name="Zhang B."/>
            <person name="Zhang Z."/>
            <person name="Wu J."/>
            <person name="Zhang C."/>
            <person name="Long L."/>
            <person name="Xiao J."/>
        </authorList>
    </citation>
    <scope>NUCLEOTIDE SEQUENCE [LARGE SCALE GENOMIC DNA]</scope>
    <source>
        <strain evidence="1 2">SCSIO 10429</strain>
    </source>
</reference>
<evidence type="ECO:0000313" key="2">
    <source>
        <dbReference type="Proteomes" id="UP000176005"/>
    </source>
</evidence>